<feature type="region of interest" description="Disordered" evidence="1">
    <location>
        <begin position="241"/>
        <end position="291"/>
    </location>
</feature>
<keyword evidence="3" id="KW-1185">Reference proteome</keyword>
<evidence type="ECO:0000313" key="2">
    <source>
        <dbReference type="EMBL" id="KAK2769286.1"/>
    </source>
</evidence>
<dbReference type="AlphaFoldDB" id="A0AAD9YI26"/>
<evidence type="ECO:0000313" key="3">
    <source>
        <dbReference type="Proteomes" id="UP001281614"/>
    </source>
</evidence>
<organism evidence="2 3">
    <name type="scientific">Colletotrichum kahawae</name>
    <name type="common">Coffee berry disease fungus</name>
    <dbReference type="NCBI Taxonomy" id="34407"/>
    <lineage>
        <taxon>Eukaryota</taxon>
        <taxon>Fungi</taxon>
        <taxon>Dikarya</taxon>
        <taxon>Ascomycota</taxon>
        <taxon>Pezizomycotina</taxon>
        <taxon>Sordariomycetes</taxon>
        <taxon>Hypocreomycetidae</taxon>
        <taxon>Glomerellales</taxon>
        <taxon>Glomerellaceae</taxon>
        <taxon>Colletotrichum</taxon>
        <taxon>Colletotrichum gloeosporioides species complex</taxon>
    </lineage>
</organism>
<protein>
    <submittedName>
        <fullName evidence="2">Uncharacterized protein</fullName>
    </submittedName>
</protein>
<dbReference type="EMBL" id="VYYT01000112">
    <property type="protein sequence ID" value="KAK2769286.1"/>
    <property type="molecule type" value="Genomic_DNA"/>
</dbReference>
<proteinExistence type="predicted"/>
<comment type="caution">
    <text evidence="2">The sequence shown here is derived from an EMBL/GenBank/DDBJ whole genome shotgun (WGS) entry which is preliminary data.</text>
</comment>
<feature type="compositionally biased region" description="Polar residues" evidence="1">
    <location>
        <begin position="270"/>
        <end position="280"/>
    </location>
</feature>
<evidence type="ECO:0000256" key="1">
    <source>
        <dbReference type="SAM" id="MobiDB-lite"/>
    </source>
</evidence>
<sequence length="305" mass="33517">MSNAGVGLTAALALCEGPRDQPGNLERVVRCRVRQITVLWVLFPAPHQSTSTARGEYIAMTAKQRPSARAAPTCATKPPGARRKRDHRTAIGGGLVILCPALNLKRVRLKLPELRNPKLGRWLHLVERPGLELCRATGEWDPDPGEALQGSFNGRALRRHRRRGFSASHRIVGLAGWLAGCSRLNFSPPVNRQGPAYMDSVCACLDLNFSTPPVDLDALVRLKGPTTILVIITITIRRPGSSQRSSLGWQLRTEQDRTRGRPPKARRSIAMSTRVRTGQESEPYPMEGVEAGRLLMPAPVDVDET</sequence>
<reference evidence="2" key="1">
    <citation type="submission" date="2023-02" db="EMBL/GenBank/DDBJ databases">
        <title>Colletotrichum kahawae CIFC_Que2 genome sequencing and assembly.</title>
        <authorList>
            <person name="Baroncelli R."/>
        </authorList>
    </citation>
    <scope>NUCLEOTIDE SEQUENCE</scope>
    <source>
        <strain evidence="2">CIFC_Que2</strain>
    </source>
</reference>
<gene>
    <name evidence="2" type="ORF">CKAH01_00893</name>
</gene>
<name>A0AAD9YI26_COLKA</name>
<accession>A0AAD9YI26</accession>
<dbReference type="Proteomes" id="UP001281614">
    <property type="component" value="Unassembled WGS sequence"/>
</dbReference>